<feature type="transmembrane region" description="Helical" evidence="11">
    <location>
        <begin position="675"/>
        <end position="702"/>
    </location>
</feature>
<feature type="compositionally biased region" description="Low complexity" evidence="10">
    <location>
        <begin position="1535"/>
        <end position="1546"/>
    </location>
</feature>
<dbReference type="InterPro" id="IPR018422">
    <property type="entry name" value="Cation/H_exchanger_CPA1"/>
</dbReference>
<dbReference type="GeneID" id="106668905"/>
<keyword evidence="14" id="KW-1185">Reference proteome</keyword>
<dbReference type="InterPro" id="IPR006153">
    <property type="entry name" value="Cation/H_exchanger_TM"/>
</dbReference>
<feature type="compositionally biased region" description="Polar residues" evidence="10">
    <location>
        <begin position="1556"/>
        <end position="1567"/>
    </location>
</feature>
<keyword evidence="6" id="KW-0915">Sodium</keyword>
<evidence type="ECO:0000256" key="3">
    <source>
        <dbReference type="ARBA" id="ARBA00022475"/>
    </source>
</evidence>
<evidence type="ECO:0000256" key="1">
    <source>
        <dbReference type="ARBA" id="ARBA00004651"/>
    </source>
</evidence>
<keyword evidence="4 11" id="KW-0812">Transmembrane</keyword>
<dbReference type="Pfam" id="PF00999">
    <property type="entry name" value="Na_H_Exchanger"/>
    <property type="match status" value="1"/>
</dbReference>
<feature type="transmembrane region" description="Helical" evidence="11">
    <location>
        <begin position="126"/>
        <end position="149"/>
    </location>
</feature>
<dbReference type="Proteomes" id="UP000494040">
    <property type="component" value="Unassembled WGS sequence"/>
</dbReference>
<dbReference type="SUPFAM" id="SSF51206">
    <property type="entry name" value="cAMP-binding domain-like"/>
    <property type="match status" value="1"/>
</dbReference>
<feature type="domain" description="Cyclic nucleotide-binding" evidence="12">
    <location>
        <begin position="933"/>
        <end position="986"/>
    </location>
</feature>
<dbReference type="InterPro" id="IPR027359">
    <property type="entry name" value="Volt_channel_dom_sf"/>
</dbReference>
<dbReference type="CDD" id="cd00038">
    <property type="entry name" value="CAP_ED"/>
    <property type="match status" value="1"/>
</dbReference>
<dbReference type="RefSeq" id="XP_014253556.1">
    <property type="nucleotide sequence ID" value="XM_014398070.2"/>
</dbReference>
<reference evidence="13" key="1">
    <citation type="submission" date="2022-01" db="UniProtKB">
        <authorList>
            <consortium name="EnsemblMetazoa"/>
        </authorList>
    </citation>
    <scope>IDENTIFICATION</scope>
</reference>
<evidence type="ECO:0000256" key="8">
    <source>
        <dbReference type="ARBA" id="ARBA00023136"/>
    </source>
</evidence>
<evidence type="ECO:0000259" key="12">
    <source>
        <dbReference type="PROSITE" id="PS50042"/>
    </source>
</evidence>
<dbReference type="Gene3D" id="2.60.120.10">
    <property type="entry name" value="Jelly Rolls"/>
    <property type="match status" value="1"/>
</dbReference>
<feature type="transmembrane region" description="Helical" evidence="11">
    <location>
        <begin position="270"/>
        <end position="293"/>
    </location>
</feature>
<evidence type="ECO:0000256" key="2">
    <source>
        <dbReference type="ARBA" id="ARBA00022448"/>
    </source>
</evidence>
<evidence type="ECO:0000256" key="7">
    <source>
        <dbReference type="ARBA" id="ARBA00023065"/>
    </source>
</evidence>
<protein>
    <recommendedName>
        <fullName evidence="12">Cyclic nucleotide-binding domain-containing protein</fullName>
    </recommendedName>
</protein>
<dbReference type="GO" id="GO:0015386">
    <property type="term" value="F:potassium:proton antiporter activity"/>
    <property type="evidence" value="ECO:0007669"/>
    <property type="project" value="TreeGrafter"/>
</dbReference>
<organism evidence="13 14">
    <name type="scientific">Cimex lectularius</name>
    <name type="common">Bed bug</name>
    <name type="synonym">Acanthia lectularia</name>
    <dbReference type="NCBI Taxonomy" id="79782"/>
    <lineage>
        <taxon>Eukaryota</taxon>
        <taxon>Metazoa</taxon>
        <taxon>Ecdysozoa</taxon>
        <taxon>Arthropoda</taxon>
        <taxon>Hexapoda</taxon>
        <taxon>Insecta</taxon>
        <taxon>Pterygota</taxon>
        <taxon>Neoptera</taxon>
        <taxon>Paraneoptera</taxon>
        <taxon>Hemiptera</taxon>
        <taxon>Heteroptera</taxon>
        <taxon>Panheteroptera</taxon>
        <taxon>Cimicomorpha</taxon>
        <taxon>Cimicidae</taxon>
        <taxon>Cimex</taxon>
    </lineage>
</organism>
<proteinExistence type="predicted"/>
<keyword evidence="9" id="KW-0739">Sodium transport</keyword>
<dbReference type="KEGG" id="clec:106668905"/>
<feature type="transmembrane region" description="Helical" evidence="11">
    <location>
        <begin position="745"/>
        <end position="766"/>
    </location>
</feature>
<comment type="subcellular location">
    <subcellularLocation>
        <location evidence="1">Cell membrane</location>
        <topology evidence="1">Multi-pass membrane protein</topology>
    </subcellularLocation>
</comment>
<dbReference type="PANTHER" id="PTHR10110:SF86">
    <property type="entry name" value="SODIUM_HYDROGEN EXCHANGER 7"/>
    <property type="match status" value="1"/>
</dbReference>
<feature type="transmembrane region" description="Helical" evidence="11">
    <location>
        <begin position="641"/>
        <end position="663"/>
    </location>
</feature>
<dbReference type="GO" id="GO:0098719">
    <property type="term" value="P:sodium ion import across plasma membrane"/>
    <property type="evidence" value="ECO:0007669"/>
    <property type="project" value="TreeGrafter"/>
</dbReference>
<name>A0A8I6RW62_CIMLE</name>
<evidence type="ECO:0000256" key="11">
    <source>
        <dbReference type="SAM" id="Phobius"/>
    </source>
</evidence>
<feature type="transmembrane region" description="Helical" evidence="11">
    <location>
        <begin position="62"/>
        <end position="81"/>
    </location>
</feature>
<dbReference type="OrthoDB" id="6630619at2759"/>
<accession>A0A8I6RW62</accession>
<dbReference type="EnsemblMetazoa" id="XM_014398070.2">
    <property type="protein sequence ID" value="XP_014253556.1"/>
    <property type="gene ID" value="LOC106668905"/>
</dbReference>
<keyword evidence="8 11" id="KW-0472">Membrane</keyword>
<keyword evidence="5 11" id="KW-1133">Transmembrane helix</keyword>
<feature type="transmembrane region" description="Helical" evidence="11">
    <location>
        <begin position="314"/>
        <end position="333"/>
    </location>
</feature>
<feature type="transmembrane region" description="Helical" evidence="11">
    <location>
        <begin position="93"/>
        <end position="114"/>
    </location>
</feature>
<dbReference type="Gene3D" id="1.20.120.350">
    <property type="entry name" value="Voltage-gated potassium channels. Chain C"/>
    <property type="match status" value="1"/>
</dbReference>
<dbReference type="InterPro" id="IPR018490">
    <property type="entry name" value="cNMP-bd_dom_sf"/>
</dbReference>
<dbReference type="PANTHER" id="PTHR10110">
    <property type="entry name" value="SODIUM/HYDROGEN EXCHANGER"/>
    <property type="match status" value="1"/>
</dbReference>
<dbReference type="GO" id="GO:0005886">
    <property type="term" value="C:plasma membrane"/>
    <property type="evidence" value="ECO:0007669"/>
    <property type="project" value="UniProtKB-SubCell"/>
</dbReference>
<feature type="transmembrane region" description="Helical" evidence="11">
    <location>
        <begin position="380"/>
        <end position="400"/>
    </location>
</feature>
<evidence type="ECO:0000256" key="5">
    <source>
        <dbReference type="ARBA" id="ARBA00022989"/>
    </source>
</evidence>
<evidence type="ECO:0000256" key="4">
    <source>
        <dbReference type="ARBA" id="ARBA00022692"/>
    </source>
</evidence>
<evidence type="ECO:0000313" key="13">
    <source>
        <dbReference type="EnsemblMetazoa" id="XP_014253556.1"/>
    </source>
</evidence>
<dbReference type="GO" id="GO:0015385">
    <property type="term" value="F:sodium:proton antiporter activity"/>
    <property type="evidence" value="ECO:0007669"/>
    <property type="project" value="InterPro"/>
</dbReference>
<evidence type="ECO:0000313" key="14">
    <source>
        <dbReference type="Proteomes" id="UP000494040"/>
    </source>
</evidence>
<sequence length="1589" mass="180270">MDQALSNTTLSVRSLVEYETVFSLEYGNRYQEKGNYDILFIAIVLTSATIARLLFGTAIPILYTPFILLFGFICGIALRWISLLSYFSGIATVPYSLIIGIFGPITLFHSAYGIDYHSLGRNIGHILLLAIPGTILHCTIVTFLAYPILWAGNKWSFEAVFGFSVVLAPLQAESTIAHLGGAQGQVRPLQLLLQGEQLITLSISLFIHAFLMKLEEIGSRNAGFVLALFAWQLLGAIMGIVLGIVIRYPYKFAYNDNITQVTLAIGMLYFAYYIADIIGVSGVLAVVLFGILLSSTKIKISPETEVYTNNFWEYISFLTKTLIFVMAGIRLGYDNHYPQVTDIGYVILLYILCLVARIMIYLLASPVLRKSGPQLSWRSIVISVWGIYRGSPSLLLAVLYSAHYQNEFGYRVLSYSTLIVILSLLLNSFLMRFLLSVLGLYDLSRTKRVNMNMAVAQINACREKAMFSLKLDRIIADANWLVVESITRIGHPYRKKMKGHGTYDDDIGNDFQIRLLSCPDCGGHTLCPPSLKEIDDMTLEAKHRILKAQLVSYWRQYDLGILSRRGIRILTNLIDGAVTKEDPMLRAVDLKIQTEGSKILKNMKSCFGHLLTVTSKQHRFIPTNIIRAMCFRLCTSRTFQIIMASLAMFDLAILLHLTMLYYFQNQFGDHDAFAFYAQILDFMFFSIFLLEFWIQVLGIGFVQYFRSHVNKVEFAVGILIRGSEITMCVDTSIDMKQVLNVLKSYDIILFLKTLLLLRAARLYIFWTALIPKLLNVIDRQMDDSLMKSYDIGKAFLVGQERVMKFLAHVVCNETVYNNLRRVLEADRLKVTKDLGLIQKDRPAIAITMKTRHAIRHIINIMSDCLNDLKEEGILDAIENKVLVSSLDLIRKKLRDISVVNPCPPDFILREIPWLHGDHDTSDFLLHHSRLSSYDTGDVIIKYGDDPVGLYVLVSGLVKSYYRPSSNIIEQTNKYGILPNCDFFTNLKFDLPQEDYVVSGNLVGETGMVTGRRYDMDVLCETAVQVYYIPWKIMKAVLHDSEDSGLMQSKVWKSIGIKIAVILLQYSTHFQGWLREKLLLYLQRSVVPMLSGVTTINITDKVDDVILVEGVIMDGITRAVFFGPFYVPRSVHKIILPDHSTWKYDTTYETRLLIIPNVHADQNDILGPEGIFKDHYRSHPPLQTMEILSDASVVDSTTKLCPHGQNSGWKLDSASSQRFFQKRAGIHKKVGFIDYMPNIKGIDSTMPTTSYALPSEKKTQIKETIHVRRNQDSTITYIKDIDEQSEGESVKDDMQPTVKSKHTPHLQLKKRRRRTEQVYDYDIVSDSSFEEDMVLKKSKMKGIRSKICDKIKSKIPNRARKIFRTKEEKTSLTDEYKRTCSSKDKVCSVEVPRKKKTAIKKADHLASDDNLDDSINSKESYVKVKTFEVEESLVTLIRIKGESKHVQTDLQAKDVKHLVDETGYPEQKIIGIDHDRHDSTSLYKQLQHKTEKDIKMGKHVSPNFIVSTHKMDHSAAKQFTTNPYPVDVEDNEETSSNDSTPDTSPLSGASIKKHNLNKNTSTDSLSKSEGSDLELKSVPSGRGKKQSKEN</sequence>
<feature type="transmembrane region" description="Helical" evidence="11">
    <location>
        <begin position="412"/>
        <end position="441"/>
    </location>
</feature>
<feature type="transmembrane region" description="Helical" evidence="11">
    <location>
        <begin position="223"/>
        <end position="250"/>
    </location>
</feature>
<dbReference type="GO" id="GO:0051453">
    <property type="term" value="P:regulation of intracellular pH"/>
    <property type="evidence" value="ECO:0007669"/>
    <property type="project" value="TreeGrafter"/>
</dbReference>
<feature type="transmembrane region" description="Helical" evidence="11">
    <location>
        <begin position="191"/>
        <end position="211"/>
    </location>
</feature>
<feature type="region of interest" description="Disordered" evidence="10">
    <location>
        <begin position="1520"/>
        <end position="1589"/>
    </location>
</feature>
<feature type="transmembrane region" description="Helical" evidence="11">
    <location>
        <begin position="38"/>
        <end position="55"/>
    </location>
</feature>
<dbReference type="InterPro" id="IPR014710">
    <property type="entry name" value="RmlC-like_jellyroll"/>
</dbReference>
<keyword evidence="2" id="KW-0813">Transport</keyword>
<keyword evidence="7" id="KW-0406">Ion transport</keyword>
<evidence type="ECO:0000256" key="10">
    <source>
        <dbReference type="SAM" id="MobiDB-lite"/>
    </source>
</evidence>
<dbReference type="OMA" id="RVVTFDC"/>
<feature type="transmembrane region" description="Helical" evidence="11">
    <location>
        <begin position="345"/>
        <end position="368"/>
    </location>
</feature>
<evidence type="ECO:0000256" key="6">
    <source>
        <dbReference type="ARBA" id="ARBA00023053"/>
    </source>
</evidence>
<dbReference type="PROSITE" id="PS50042">
    <property type="entry name" value="CNMP_BINDING_3"/>
    <property type="match status" value="1"/>
</dbReference>
<evidence type="ECO:0000256" key="9">
    <source>
        <dbReference type="ARBA" id="ARBA00023201"/>
    </source>
</evidence>
<keyword evidence="3" id="KW-1003">Cell membrane</keyword>
<dbReference type="InterPro" id="IPR000595">
    <property type="entry name" value="cNMP-bd_dom"/>
</dbReference>